<protein>
    <submittedName>
        <fullName evidence="3">Uncharacterized protein</fullName>
    </submittedName>
</protein>
<keyword evidence="4" id="KW-1185">Reference proteome</keyword>
<keyword evidence="2" id="KW-0812">Transmembrane</keyword>
<reference evidence="3 4" key="1">
    <citation type="submission" date="2016-07" db="EMBL/GenBank/DDBJ databases">
        <title>Pervasive Adenine N6-methylation of Active Genes in Fungi.</title>
        <authorList>
            <consortium name="DOE Joint Genome Institute"/>
            <person name="Mondo S.J."/>
            <person name="Dannebaum R.O."/>
            <person name="Kuo R.C."/>
            <person name="Labutti K."/>
            <person name="Haridas S."/>
            <person name="Kuo A."/>
            <person name="Salamov A."/>
            <person name="Ahrendt S.R."/>
            <person name="Lipzen A."/>
            <person name="Sullivan W."/>
            <person name="Andreopoulos W.B."/>
            <person name="Clum A."/>
            <person name="Lindquist E."/>
            <person name="Daum C."/>
            <person name="Ramamoorthy G.K."/>
            <person name="Gryganskyi A."/>
            <person name="Culley D."/>
            <person name="Magnuson J.K."/>
            <person name="James T.Y."/>
            <person name="O'Malley M.A."/>
            <person name="Stajich J.E."/>
            <person name="Spatafora J.W."/>
            <person name="Visel A."/>
            <person name="Grigoriev I.V."/>
        </authorList>
    </citation>
    <scope>NUCLEOTIDE SEQUENCE [LARGE SCALE GENOMIC DNA]</scope>
    <source>
        <strain evidence="3 4">PL171</strain>
    </source>
</reference>
<feature type="coiled-coil region" evidence="1">
    <location>
        <begin position="293"/>
        <end position="320"/>
    </location>
</feature>
<evidence type="ECO:0000256" key="1">
    <source>
        <dbReference type="SAM" id="Coils"/>
    </source>
</evidence>
<feature type="coiled-coil region" evidence="1">
    <location>
        <begin position="454"/>
        <end position="583"/>
    </location>
</feature>
<gene>
    <name evidence="3" type="ORF">BCR44DRAFT_50344</name>
</gene>
<keyword evidence="1" id="KW-0175">Coiled coil</keyword>
<name>A0A1Y2HKR5_9FUNG</name>
<comment type="caution">
    <text evidence="3">The sequence shown here is derived from an EMBL/GenBank/DDBJ whole genome shotgun (WGS) entry which is preliminary data.</text>
</comment>
<organism evidence="3 4">
    <name type="scientific">Catenaria anguillulae PL171</name>
    <dbReference type="NCBI Taxonomy" id="765915"/>
    <lineage>
        <taxon>Eukaryota</taxon>
        <taxon>Fungi</taxon>
        <taxon>Fungi incertae sedis</taxon>
        <taxon>Blastocladiomycota</taxon>
        <taxon>Blastocladiomycetes</taxon>
        <taxon>Blastocladiales</taxon>
        <taxon>Catenariaceae</taxon>
        <taxon>Catenaria</taxon>
    </lineage>
</organism>
<evidence type="ECO:0000313" key="3">
    <source>
        <dbReference type="EMBL" id="ORZ34283.1"/>
    </source>
</evidence>
<keyword evidence="2" id="KW-1133">Transmembrane helix</keyword>
<feature type="transmembrane region" description="Helical" evidence="2">
    <location>
        <begin position="59"/>
        <end position="87"/>
    </location>
</feature>
<dbReference type="Proteomes" id="UP000193411">
    <property type="component" value="Unassembled WGS sequence"/>
</dbReference>
<proteinExistence type="predicted"/>
<sequence length="585" mass="65250">MSISYFIAQLVGLSSASQFSPMIISSLSILSVVAVVLSVNSLLFLVLGAGTCKSHRQIVLGAIAAVFIITLFVLVPMGGTYVCMHLWADSWNLVNESIRYLPLVLIVPRVLTEIGGEFGLESVQNCGILLELVVQGSFLWWAKLIQAPWILYRALAFGYKCDNTRKWLLVEWNKICTPEMARFLGIGCEQREKLCRLESSNITLQAALKSAKQEIDKLQQFGAAMHSLADIEPSEPVARCELETSEWSMTHISASISKHASAGAMGDIVDLVKHAMQVIQSHEEYASQDTRTIETLLAKVRSLEVEKQATNAKNQQLVVETVALSASLRHLQVKLAAADAEIVQMGEKNQYLQQHIGDRCHDVTTIAEQLCRANYRAARLAATCWRLAGRLSAADRKKMIQARHLADLSARLQEVEIDSSQRRRQMIQLACARKLRTAKLELQINDLLASANDNAQLLAEAMDKNTRLERAMEDLEQELDERCADASQLDREYQAALDQLNELESLSSAFESRHVAQEREISRLKTQVESLTKACDDRDSQIDLLLATGQKQRTRVAVLLAEKEQLDKALAELKVTRQLAQSQDL</sequence>
<evidence type="ECO:0000256" key="2">
    <source>
        <dbReference type="SAM" id="Phobius"/>
    </source>
</evidence>
<accession>A0A1Y2HKR5</accession>
<dbReference type="AlphaFoldDB" id="A0A1Y2HKR5"/>
<feature type="transmembrane region" description="Helical" evidence="2">
    <location>
        <begin position="26"/>
        <end position="47"/>
    </location>
</feature>
<keyword evidence="2" id="KW-0472">Membrane</keyword>
<dbReference type="EMBL" id="MCFL01000029">
    <property type="protein sequence ID" value="ORZ34283.1"/>
    <property type="molecule type" value="Genomic_DNA"/>
</dbReference>
<evidence type="ECO:0000313" key="4">
    <source>
        <dbReference type="Proteomes" id="UP000193411"/>
    </source>
</evidence>